<proteinExistence type="predicted"/>
<gene>
    <name evidence="1" type="ORF">MmiHf6_01890</name>
</gene>
<organism evidence="1 2">
    <name type="scientific">Methanimicrococcus hongohii</name>
    <dbReference type="NCBI Taxonomy" id="3028295"/>
    <lineage>
        <taxon>Archaea</taxon>
        <taxon>Methanobacteriati</taxon>
        <taxon>Methanobacteriota</taxon>
        <taxon>Stenosarchaea group</taxon>
        <taxon>Methanomicrobia</taxon>
        <taxon>Methanosarcinales</taxon>
        <taxon>Methanosarcinaceae</taxon>
        <taxon>Methanimicrococcus</taxon>
    </lineage>
</organism>
<dbReference type="PANTHER" id="PTHR33221:SF15">
    <property type="entry name" value="HTH-TYPE TRANSCRIPTIONAL REGULATOR YWGB-RELATED"/>
    <property type="match status" value="1"/>
</dbReference>
<dbReference type="Proteomes" id="UP001302978">
    <property type="component" value="Chromosome"/>
</dbReference>
<dbReference type="Pfam" id="PF02082">
    <property type="entry name" value="Rrf2"/>
    <property type="match status" value="1"/>
</dbReference>
<dbReference type="RefSeq" id="WP_316557873.1">
    <property type="nucleotide sequence ID" value="NZ_CP131059.1"/>
</dbReference>
<protein>
    <recommendedName>
        <fullName evidence="3">Rrf2 family transcriptional regulator</fullName>
    </recommendedName>
</protein>
<dbReference type="SUPFAM" id="SSF46785">
    <property type="entry name" value="Winged helix' DNA-binding domain"/>
    <property type="match status" value="1"/>
</dbReference>
<evidence type="ECO:0000313" key="1">
    <source>
        <dbReference type="EMBL" id="WNY22897.1"/>
    </source>
</evidence>
<evidence type="ECO:0008006" key="3">
    <source>
        <dbReference type="Google" id="ProtNLM"/>
    </source>
</evidence>
<dbReference type="InterPro" id="IPR036388">
    <property type="entry name" value="WH-like_DNA-bd_sf"/>
</dbReference>
<accession>A0AA96ZTP5</accession>
<dbReference type="GO" id="GO:0003700">
    <property type="term" value="F:DNA-binding transcription factor activity"/>
    <property type="evidence" value="ECO:0007669"/>
    <property type="project" value="TreeGrafter"/>
</dbReference>
<evidence type="ECO:0000313" key="2">
    <source>
        <dbReference type="Proteomes" id="UP001302978"/>
    </source>
</evidence>
<dbReference type="PANTHER" id="PTHR33221">
    <property type="entry name" value="WINGED HELIX-TURN-HELIX TRANSCRIPTIONAL REGULATOR, RRF2 FAMILY"/>
    <property type="match status" value="1"/>
</dbReference>
<dbReference type="InterPro" id="IPR000944">
    <property type="entry name" value="Tscrpt_reg_Rrf2"/>
</dbReference>
<keyword evidence="2" id="KW-1185">Reference proteome</keyword>
<dbReference type="GeneID" id="85194632"/>
<dbReference type="InterPro" id="IPR036390">
    <property type="entry name" value="WH_DNA-bd_sf"/>
</dbReference>
<sequence>MKISSRFSIAVHIIITIAILGNKQKMTSDFLASCISVNPVVIRRILGQLKKVNIVDVKAGEGGAFLIKDTSDLTLFDIYQAVEVVEDISLFNSHKQPETACPVDCPSCPRLSEGSDSESCPAAANAVAANPNCAQIDDSAACCYIHNNIENHLLSAQEAMENSLKETTIQQMIHELSS</sequence>
<reference evidence="1 2" key="1">
    <citation type="submission" date="2023-07" db="EMBL/GenBank/DDBJ databases">
        <title>Closed genoem sequence of Methanomicrococcus sp. Hf6.</title>
        <authorList>
            <person name="Poehlein A."/>
            <person name="Protasov E."/>
            <person name="Platt K."/>
            <person name="Reeh H."/>
            <person name="Daniel R."/>
            <person name="Brune A."/>
        </authorList>
    </citation>
    <scope>NUCLEOTIDE SEQUENCE [LARGE SCALE GENOMIC DNA]</scope>
    <source>
        <strain evidence="1 2">Hf6</strain>
    </source>
</reference>
<dbReference type="EMBL" id="CP131059">
    <property type="protein sequence ID" value="WNY22897.1"/>
    <property type="molecule type" value="Genomic_DNA"/>
</dbReference>
<dbReference type="KEGG" id="mehf:MmiHf6_01890"/>
<name>A0AA96ZTP5_9EURY</name>
<dbReference type="AlphaFoldDB" id="A0AA96ZTP5"/>
<dbReference type="Gene3D" id="1.10.10.10">
    <property type="entry name" value="Winged helix-like DNA-binding domain superfamily/Winged helix DNA-binding domain"/>
    <property type="match status" value="1"/>
</dbReference>
<dbReference type="GO" id="GO:0005829">
    <property type="term" value="C:cytosol"/>
    <property type="evidence" value="ECO:0007669"/>
    <property type="project" value="TreeGrafter"/>
</dbReference>